<evidence type="ECO:0000256" key="9">
    <source>
        <dbReference type="ARBA" id="ARBA00023136"/>
    </source>
</evidence>
<feature type="repeat" description="FG-GAP" evidence="12">
    <location>
        <begin position="24"/>
        <end position="89"/>
    </location>
</feature>
<dbReference type="SUPFAM" id="SSF69318">
    <property type="entry name" value="Integrin alpha N-terminal domain"/>
    <property type="match status" value="1"/>
</dbReference>
<keyword evidence="7 13" id="KW-1133">Transmembrane helix</keyword>
<proteinExistence type="inferred from homology"/>
<keyword evidence="8 13" id="KW-0401">Integrin</keyword>
<evidence type="ECO:0000256" key="3">
    <source>
        <dbReference type="ARBA" id="ARBA00022692"/>
    </source>
</evidence>
<keyword evidence="11" id="KW-0325">Glycoprotein</keyword>
<dbReference type="Gene3D" id="2.60.40.1510">
    <property type="entry name" value="ntegrin, alpha v. Chain A, domain 3"/>
    <property type="match status" value="1"/>
</dbReference>
<evidence type="ECO:0000256" key="13">
    <source>
        <dbReference type="RuleBase" id="RU003762"/>
    </source>
</evidence>
<dbReference type="GO" id="GO:0005178">
    <property type="term" value="F:integrin binding"/>
    <property type="evidence" value="ECO:0007669"/>
    <property type="project" value="TreeGrafter"/>
</dbReference>
<dbReference type="InterPro" id="IPR048285">
    <property type="entry name" value="Integrin_alpha_Ig-like_2"/>
</dbReference>
<dbReference type="PANTHER" id="PTHR23220">
    <property type="entry name" value="INTEGRIN ALPHA"/>
    <property type="match status" value="1"/>
</dbReference>
<dbReference type="GO" id="GO:0009897">
    <property type="term" value="C:external side of plasma membrane"/>
    <property type="evidence" value="ECO:0007669"/>
    <property type="project" value="TreeGrafter"/>
</dbReference>
<dbReference type="SUPFAM" id="SSF69179">
    <property type="entry name" value="Integrin domains"/>
    <property type="match status" value="3"/>
</dbReference>
<keyword evidence="9 13" id="KW-0472">Membrane</keyword>
<comment type="subcellular location">
    <subcellularLocation>
        <location evidence="1 13">Membrane</location>
        <topology evidence="1 13">Single-pass type I membrane protein</topology>
    </subcellularLocation>
</comment>
<dbReference type="PROSITE" id="PS00242">
    <property type="entry name" value="INTEGRIN_ALPHA"/>
    <property type="match status" value="1"/>
</dbReference>
<feature type="domain" description="Integrin alpha third immunoglobulin-like" evidence="16">
    <location>
        <begin position="781"/>
        <end position="982"/>
    </location>
</feature>
<feature type="chain" id="PRO_5041007220" description="Integrin alpha-PS1" evidence="13">
    <location>
        <begin position="20"/>
        <end position="1073"/>
    </location>
</feature>
<dbReference type="InterPro" id="IPR018184">
    <property type="entry name" value="Integrin_alpha_C_CS"/>
</dbReference>
<dbReference type="InterPro" id="IPR032695">
    <property type="entry name" value="Integrin_dom_sf"/>
</dbReference>
<feature type="repeat" description="FG-GAP" evidence="12">
    <location>
        <begin position="416"/>
        <end position="479"/>
    </location>
</feature>
<evidence type="ECO:0000313" key="17">
    <source>
        <dbReference type="EMBL" id="CAH1397082.1"/>
    </source>
</evidence>
<dbReference type="InterPro" id="IPR013517">
    <property type="entry name" value="FG-GAP"/>
</dbReference>
<dbReference type="PROSITE" id="PS51470">
    <property type="entry name" value="FG_GAP"/>
    <property type="match status" value="4"/>
</dbReference>
<evidence type="ECO:0000259" key="16">
    <source>
        <dbReference type="Pfam" id="PF20806"/>
    </source>
</evidence>
<evidence type="ECO:0000256" key="10">
    <source>
        <dbReference type="ARBA" id="ARBA00023170"/>
    </source>
</evidence>
<dbReference type="AlphaFoldDB" id="A0A9P0H839"/>
<dbReference type="InterPro" id="IPR000413">
    <property type="entry name" value="Integrin_alpha"/>
</dbReference>
<evidence type="ECO:0000256" key="8">
    <source>
        <dbReference type="ARBA" id="ARBA00023037"/>
    </source>
</evidence>
<dbReference type="OrthoDB" id="5317514at2759"/>
<organism evidence="17 18">
    <name type="scientific">Nezara viridula</name>
    <name type="common">Southern green stink bug</name>
    <name type="synonym">Cimex viridulus</name>
    <dbReference type="NCBI Taxonomy" id="85310"/>
    <lineage>
        <taxon>Eukaryota</taxon>
        <taxon>Metazoa</taxon>
        <taxon>Ecdysozoa</taxon>
        <taxon>Arthropoda</taxon>
        <taxon>Hexapoda</taxon>
        <taxon>Insecta</taxon>
        <taxon>Pterygota</taxon>
        <taxon>Neoptera</taxon>
        <taxon>Paraneoptera</taxon>
        <taxon>Hemiptera</taxon>
        <taxon>Heteroptera</taxon>
        <taxon>Panheteroptera</taxon>
        <taxon>Pentatomomorpha</taxon>
        <taxon>Pentatomoidea</taxon>
        <taxon>Pentatomidae</taxon>
        <taxon>Pentatominae</taxon>
        <taxon>Nezara</taxon>
    </lineage>
</organism>
<dbReference type="GO" id="GO:0033627">
    <property type="term" value="P:cell adhesion mediated by integrin"/>
    <property type="evidence" value="ECO:0007669"/>
    <property type="project" value="TreeGrafter"/>
</dbReference>
<name>A0A9P0H839_NEZVI</name>
<evidence type="ECO:0000256" key="12">
    <source>
        <dbReference type="PROSITE-ProRule" id="PRU00803"/>
    </source>
</evidence>
<dbReference type="Proteomes" id="UP001152798">
    <property type="component" value="Chromosome 3"/>
</dbReference>
<feature type="repeat" description="FG-GAP" evidence="12">
    <location>
        <begin position="358"/>
        <end position="415"/>
    </location>
</feature>
<dbReference type="InterPro" id="IPR048286">
    <property type="entry name" value="Integrin_alpha_Ig-like_3"/>
</dbReference>
<keyword evidence="18" id="KW-1185">Reference proteome</keyword>
<keyword evidence="3 13" id="KW-0812">Transmembrane</keyword>
<evidence type="ECO:0000256" key="5">
    <source>
        <dbReference type="ARBA" id="ARBA00022737"/>
    </source>
</evidence>
<comment type="similarity">
    <text evidence="2 13">Belongs to the integrin alpha chain family.</text>
</comment>
<dbReference type="PRINTS" id="PR01185">
    <property type="entry name" value="INTEGRINA"/>
</dbReference>
<evidence type="ECO:0000259" key="14">
    <source>
        <dbReference type="Pfam" id="PF08441"/>
    </source>
</evidence>
<feature type="transmembrane region" description="Helical" evidence="13">
    <location>
        <begin position="1022"/>
        <end position="1044"/>
    </location>
</feature>
<dbReference type="Pfam" id="PF20806">
    <property type="entry name" value="Integrin_A_Ig_3"/>
    <property type="match status" value="1"/>
</dbReference>
<reference evidence="17" key="1">
    <citation type="submission" date="2022-01" db="EMBL/GenBank/DDBJ databases">
        <authorList>
            <person name="King R."/>
        </authorList>
    </citation>
    <scope>NUCLEOTIDE SEQUENCE</scope>
</reference>
<evidence type="ECO:0000259" key="15">
    <source>
        <dbReference type="Pfam" id="PF20805"/>
    </source>
</evidence>
<sequence length="1073" mass="118861">MDLTSLIIIIYTLVNLSSAFNFETRLPVIKRGAEGSYFGFSVAQHISLNGSSGESMLLVGAPLDQNIQPSTNRSGALWQCPVNTLENDCEQIITDGRRYADGHYYKKYADSEKLLPPMEDEVKDGQWLGVTVRSQGAGGKVMVCAHRYIQKSPDSMFGRGLCYTLSQFLDHDNTWEPCKGRRMDRGQQQYGYCQSGTSGILVNDTAIIGSPGPYVWRGTIFVFSVSDNFLDRDKTMYYSPHQENDSPVPKDSYLGMSVAAGDFFGTGNIAYATGAPRSRDTGEVLIFEKERLSVPTMVEKLKISGEMFTSNFGYELATADVNGDKLPDLIVGAPNYFDKEAGGAIYIYVNKPESCSLTCLKPIKITGTHESRFGISIANLGDINKDGFDDIAVGAPYEKQGVVYVFLGSKNGTVHEPSQIINGEDFGLETFGYSLSGGLDLDSNGYPDLLIGAFESEAVVLLRTRPIIEITSNIGPASALRGIDPNGRGCKDHMDTNLTCFTFEACISVQGVIRDRNLDPERLRLNYSLQADINRRVSRVFLGNPITRPTSRQGIITLKRESGELKHCSFHTVFVKEETKDIQTAIAMRLSYNLVQDEPKRPRVGDKLPSMDSLPILNQVQAVKVFHASFLKDCGDNDICESQLSVEANLNLPHSRGTKKYDFILGQYKEILLNVTVHNLNESAYESYLVIKHSKTISYIAQVKVNRQSCGTVSETVVECSLGNPLVRNEGVNISLRFEPRSSIDIEPEIKFVLRANTTSEILEPQGPVTLSALVMRKANLSLKASVRPEELIYGGQVRGESEMKFKDQLGSLLRHTYQVVNQGPSPVNNLEIHISWPHQVANNKPLGKWLLYMDEEPSIDADEGGICHTTSELVNPLGLRDRKTEKLSNIELNSINNSSLLNIQRRKRDVEMIVRKGPDNIVRMNCSAGTAKCIKFKCVVYKLLNQQSATITIRARLWNSTLVEDYPKVKAVEIASTAKIIIPSRGGLIITSNPSDIIANAISIARSGGFPEQQVTDGLEIWMIIVAVVCGLLLVLLVALALWRCGFFKRNRPDPTLSGNLEKHNVDDYHDY</sequence>
<dbReference type="Gene3D" id="2.60.40.1530">
    <property type="entry name" value="ntegrin, alpha v. Chain A, domain 4"/>
    <property type="match status" value="1"/>
</dbReference>
<keyword evidence="10 13" id="KW-0675">Receptor</keyword>
<evidence type="ECO:0008006" key="19">
    <source>
        <dbReference type="Google" id="ProtNLM"/>
    </source>
</evidence>
<protein>
    <recommendedName>
        <fullName evidence="19">Integrin alpha-PS1</fullName>
    </recommendedName>
</protein>
<gene>
    <name evidence="17" type="ORF">NEZAVI_LOCUS7006</name>
</gene>
<dbReference type="Pfam" id="PF08441">
    <property type="entry name" value="Integrin_A_Ig_1"/>
    <property type="match status" value="1"/>
</dbReference>
<keyword evidence="6 13" id="KW-0130">Cell adhesion</keyword>
<dbReference type="GO" id="GO:0007160">
    <property type="term" value="P:cell-matrix adhesion"/>
    <property type="evidence" value="ECO:0007669"/>
    <property type="project" value="TreeGrafter"/>
</dbReference>
<accession>A0A9P0H839</accession>
<evidence type="ECO:0000256" key="4">
    <source>
        <dbReference type="ARBA" id="ARBA00022729"/>
    </source>
</evidence>
<dbReference type="Pfam" id="PF20805">
    <property type="entry name" value="Integrin_A_Ig_2"/>
    <property type="match status" value="1"/>
</dbReference>
<dbReference type="EMBL" id="OV725079">
    <property type="protein sequence ID" value="CAH1397082.1"/>
    <property type="molecule type" value="Genomic_DNA"/>
</dbReference>
<dbReference type="PANTHER" id="PTHR23220:SF122">
    <property type="entry name" value="INTEGRIN ALPHA-PS1"/>
    <property type="match status" value="1"/>
</dbReference>
<feature type="domain" description="Integrin alpha first immunoglubulin-like" evidence="14">
    <location>
        <begin position="464"/>
        <end position="633"/>
    </location>
</feature>
<dbReference type="EMBL" id="OV725079">
    <property type="protein sequence ID" value="CAH1397081.1"/>
    <property type="molecule type" value="Genomic_DNA"/>
</dbReference>
<dbReference type="Gene3D" id="1.20.5.930">
    <property type="entry name" value="Bicelle-embedded integrin alpha(iib) transmembrane segment"/>
    <property type="match status" value="1"/>
</dbReference>
<evidence type="ECO:0000313" key="18">
    <source>
        <dbReference type="Proteomes" id="UP001152798"/>
    </source>
</evidence>
<dbReference type="SMART" id="SM00191">
    <property type="entry name" value="Int_alpha"/>
    <property type="match status" value="5"/>
</dbReference>
<evidence type="ECO:0000256" key="6">
    <source>
        <dbReference type="ARBA" id="ARBA00022889"/>
    </source>
</evidence>
<evidence type="ECO:0000256" key="7">
    <source>
        <dbReference type="ARBA" id="ARBA00022989"/>
    </source>
</evidence>
<evidence type="ECO:0000256" key="11">
    <source>
        <dbReference type="ARBA" id="ARBA00023180"/>
    </source>
</evidence>
<dbReference type="Pfam" id="PF01839">
    <property type="entry name" value="FG-GAP"/>
    <property type="match status" value="3"/>
</dbReference>
<feature type="domain" description="Integrin alpha second immunoglobulin-like" evidence="15">
    <location>
        <begin position="634"/>
        <end position="773"/>
    </location>
</feature>
<dbReference type="Gene3D" id="2.130.10.130">
    <property type="entry name" value="Integrin alpha, N-terminal"/>
    <property type="match status" value="1"/>
</dbReference>
<dbReference type="InterPro" id="IPR028994">
    <property type="entry name" value="Integrin_alpha_N"/>
</dbReference>
<feature type="signal peptide" evidence="13">
    <location>
        <begin position="1"/>
        <end position="19"/>
    </location>
</feature>
<dbReference type="GO" id="GO:0008305">
    <property type="term" value="C:integrin complex"/>
    <property type="evidence" value="ECO:0007669"/>
    <property type="project" value="InterPro"/>
</dbReference>
<keyword evidence="5" id="KW-0677">Repeat</keyword>
<dbReference type="GO" id="GO:0007229">
    <property type="term" value="P:integrin-mediated signaling pathway"/>
    <property type="evidence" value="ECO:0007669"/>
    <property type="project" value="UniProtKB-KW"/>
</dbReference>
<evidence type="ECO:0000256" key="1">
    <source>
        <dbReference type="ARBA" id="ARBA00004479"/>
    </source>
</evidence>
<keyword evidence="4 13" id="KW-0732">Signal</keyword>
<feature type="repeat" description="FG-GAP" evidence="12">
    <location>
        <begin position="298"/>
        <end position="357"/>
    </location>
</feature>
<dbReference type="GO" id="GO:0007157">
    <property type="term" value="P:heterophilic cell-cell adhesion via plasma membrane cell adhesion molecules"/>
    <property type="evidence" value="ECO:0007669"/>
    <property type="project" value="UniProtKB-ARBA"/>
</dbReference>
<dbReference type="InterPro" id="IPR013649">
    <property type="entry name" value="Integrin_alpha_Ig-like_1"/>
</dbReference>
<dbReference type="InterPro" id="IPR013519">
    <property type="entry name" value="Int_alpha_beta-p"/>
</dbReference>
<evidence type="ECO:0000256" key="2">
    <source>
        <dbReference type="ARBA" id="ARBA00008054"/>
    </source>
</evidence>
<dbReference type="Gene3D" id="2.60.40.1460">
    <property type="entry name" value="Integrin domains. Chain A, domain 2"/>
    <property type="match status" value="1"/>
</dbReference>
<dbReference type="GO" id="GO:0048513">
    <property type="term" value="P:animal organ development"/>
    <property type="evidence" value="ECO:0007669"/>
    <property type="project" value="UniProtKB-ARBA"/>
</dbReference>